<feature type="compositionally biased region" description="Basic and acidic residues" evidence="1">
    <location>
        <begin position="16"/>
        <end position="25"/>
    </location>
</feature>
<proteinExistence type="predicted"/>
<name>D5ZXU1_STRV1</name>
<dbReference type="AlphaFoldDB" id="D5ZXU1"/>
<protein>
    <submittedName>
        <fullName evidence="2">Predicted protein</fullName>
    </submittedName>
</protein>
<dbReference type="EMBL" id="DS999641">
    <property type="protein sequence ID" value="EFE69039.2"/>
    <property type="molecule type" value="Genomic_DNA"/>
</dbReference>
<feature type="compositionally biased region" description="Low complexity" evidence="1">
    <location>
        <begin position="1"/>
        <end position="15"/>
    </location>
</feature>
<sequence>MPPGAVAGPVRGPRTAPDRGGRDGGRAGPTSRSGQFGGWFRAVRRGAAGKVREVLHKELPPGGRKTGPH</sequence>
<dbReference type="Proteomes" id="UP000003824">
    <property type="component" value="Unassembled WGS sequence"/>
</dbReference>
<gene>
    <name evidence="2" type="ORF">SSFG_04282</name>
</gene>
<feature type="region of interest" description="Disordered" evidence="1">
    <location>
        <begin position="1"/>
        <end position="40"/>
    </location>
</feature>
<accession>D5ZXU1</accession>
<reference evidence="3" key="1">
    <citation type="submission" date="2008-12" db="EMBL/GenBank/DDBJ databases">
        <title>Annotation of Streptomyces ghanaensis ATCC 14672.</title>
        <authorList>
            <consortium name="The Broad Institute Genome Sequencing Platform"/>
            <consortium name="Broad Institute Microbial Sequencing Center"/>
            <person name="Fischbach M."/>
            <person name="Ward D."/>
            <person name="Young S."/>
            <person name="Kodira C.D."/>
            <person name="Zeng Q."/>
            <person name="Koehrsen M."/>
            <person name="Godfrey P."/>
            <person name="Alvarado L."/>
            <person name="Berlin A.M."/>
            <person name="Borenstein D."/>
            <person name="Chen Z."/>
            <person name="Engels R."/>
            <person name="Freedman E."/>
            <person name="Gellesch M."/>
            <person name="Goldberg J."/>
            <person name="Griggs A."/>
            <person name="Gujja S."/>
            <person name="Heiman D.I."/>
            <person name="Hepburn T.A."/>
            <person name="Howarth C."/>
            <person name="Jen D."/>
            <person name="Larson L."/>
            <person name="Lewis B."/>
            <person name="Mehta T."/>
            <person name="Park D."/>
            <person name="Pearson M."/>
            <person name="Roberts A."/>
            <person name="Saif S."/>
            <person name="Shea T.D."/>
            <person name="Shenoy N."/>
            <person name="Sisk P."/>
            <person name="Stolte C."/>
            <person name="Sykes S.N."/>
            <person name="Walk T."/>
            <person name="White J."/>
            <person name="Yandava C."/>
            <person name="Straight P."/>
            <person name="Clardy J."/>
            <person name="Hung D."/>
            <person name="Kolter R."/>
            <person name="Mekalanos J."/>
            <person name="Walker S."/>
            <person name="Walsh C.T."/>
            <person name="Wieland B.L.C."/>
            <person name="Ilzarbe M."/>
            <person name="Galagan J."/>
            <person name="Nusbaum C."/>
            <person name="Birren B."/>
        </authorList>
    </citation>
    <scope>NUCLEOTIDE SEQUENCE [LARGE SCALE GENOMIC DNA]</scope>
    <source>
        <strain evidence="3">ATCC 14672 / DSM 40746 / JCM 4963 / KCTC 9882 / NRRL B-12104 / FH 1290</strain>
    </source>
</reference>
<organism evidence="2 3">
    <name type="scientific">Streptomyces viridosporus (strain ATCC 14672 / DSM 40746 / JCM 4963 / KCTC 9882 / NRRL B-12104 / FH 1290)</name>
    <name type="common">Streptomyces ghanaensis</name>
    <dbReference type="NCBI Taxonomy" id="566461"/>
    <lineage>
        <taxon>Bacteria</taxon>
        <taxon>Bacillati</taxon>
        <taxon>Actinomycetota</taxon>
        <taxon>Actinomycetes</taxon>
        <taxon>Kitasatosporales</taxon>
        <taxon>Streptomycetaceae</taxon>
        <taxon>Streptomyces</taxon>
    </lineage>
</organism>
<evidence type="ECO:0000256" key="1">
    <source>
        <dbReference type="SAM" id="MobiDB-lite"/>
    </source>
</evidence>
<evidence type="ECO:0000313" key="2">
    <source>
        <dbReference type="EMBL" id="EFE69039.2"/>
    </source>
</evidence>
<evidence type="ECO:0000313" key="3">
    <source>
        <dbReference type="Proteomes" id="UP000003824"/>
    </source>
</evidence>